<dbReference type="InterPro" id="IPR042197">
    <property type="entry name" value="Apaf_helical"/>
</dbReference>
<name>A0A7I8LCZ3_SPIIN</name>
<dbReference type="Proteomes" id="UP000663760">
    <property type="component" value="Chromosome 14"/>
</dbReference>
<dbReference type="GO" id="GO:0043531">
    <property type="term" value="F:ADP binding"/>
    <property type="evidence" value="ECO:0007669"/>
    <property type="project" value="InterPro"/>
</dbReference>
<keyword evidence="4" id="KW-0547">Nucleotide-binding</keyword>
<keyword evidence="11" id="KW-1185">Reference proteome</keyword>
<evidence type="ECO:0000256" key="3">
    <source>
        <dbReference type="ARBA" id="ARBA00022737"/>
    </source>
</evidence>
<dbReference type="Gene3D" id="1.20.5.4130">
    <property type="match status" value="1"/>
</dbReference>
<feature type="domain" description="NB-ARC" evidence="6">
    <location>
        <begin position="169"/>
        <end position="339"/>
    </location>
</feature>
<dbReference type="Gene3D" id="3.80.10.10">
    <property type="entry name" value="Ribonuclease Inhibitor"/>
    <property type="match status" value="1"/>
</dbReference>
<dbReference type="Pfam" id="PF18052">
    <property type="entry name" value="Rx_N"/>
    <property type="match status" value="1"/>
</dbReference>
<dbReference type="GO" id="GO:0042742">
    <property type="term" value="P:defense response to bacterium"/>
    <property type="evidence" value="ECO:0007669"/>
    <property type="project" value="UniProtKB-ARBA"/>
</dbReference>
<accession>A0A7I8LCZ3</accession>
<comment type="similarity">
    <text evidence="1">Belongs to the disease resistance NB-LRR family.</text>
</comment>
<reference evidence="10" key="1">
    <citation type="submission" date="2020-02" db="EMBL/GenBank/DDBJ databases">
        <authorList>
            <person name="Scholz U."/>
            <person name="Mascher M."/>
            <person name="Fiebig A."/>
        </authorList>
    </citation>
    <scope>NUCLEOTIDE SEQUENCE</scope>
</reference>
<dbReference type="InterPro" id="IPR032675">
    <property type="entry name" value="LRR_dom_sf"/>
</dbReference>
<keyword evidence="2" id="KW-0433">Leucine-rich repeat</keyword>
<organism evidence="10 11">
    <name type="scientific">Spirodela intermedia</name>
    <name type="common">Intermediate duckweed</name>
    <dbReference type="NCBI Taxonomy" id="51605"/>
    <lineage>
        <taxon>Eukaryota</taxon>
        <taxon>Viridiplantae</taxon>
        <taxon>Streptophyta</taxon>
        <taxon>Embryophyta</taxon>
        <taxon>Tracheophyta</taxon>
        <taxon>Spermatophyta</taxon>
        <taxon>Magnoliopsida</taxon>
        <taxon>Liliopsida</taxon>
        <taxon>Araceae</taxon>
        <taxon>Lemnoideae</taxon>
        <taxon>Spirodela</taxon>
    </lineage>
</organism>
<dbReference type="PANTHER" id="PTHR23155:SF1185">
    <property type="entry name" value="DISEASE RESISTANCE RPP8-LIKE PROTEIN 3-RELATED"/>
    <property type="match status" value="1"/>
</dbReference>
<dbReference type="OrthoDB" id="646178at2759"/>
<evidence type="ECO:0000259" key="7">
    <source>
        <dbReference type="Pfam" id="PF18052"/>
    </source>
</evidence>
<evidence type="ECO:0000256" key="5">
    <source>
        <dbReference type="ARBA" id="ARBA00022821"/>
    </source>
</evidence>
<keyword evidence="3" id="KW-0677">Repeat</keyword>
<dbReference type="Pfam" id="PF00931">
    <property type="entry name" value="NB-ARC"/>
    <property type="match status" value="1"/>
</dbReference>
<dbReference type="CDD" id="cd14798">
    <property type="entry name" value="RX-CC_like"/>
    <property type="match status" value="1"/>
</dbReference>
<evidence type="ECO:0000256" key="4">
    <source>
        <dbReference type="ARBA" id="ARBA00022741"/>
    </source>
</evidence>
<dbReference type="Gene3D" id="1.10.8.430">
    <property type="entry name" value="Helical domain of apoptotic protease-activating factors"/>
    <property type="match status" value="1"/>
</dbReference>
<dbReference type="SUPFAM" id="SSF52540">
    <property type="entry name" value="P-loop containing nucleoside triphosphate hydrolases"/>
    <property type="match status" value="1"/>
</dbReference>
<evidence type="ECO:0000259" key="8">
    <source>
        <dbReference type="Pfam" id="PF23559"/>
    </source>
</evidence>
<dbReference type="PANTHER" id="PTHR23155">
    <property type="entry name" value="DISEASE RESISTANCE PROTEIN RP"/>
    <property type="match status" value="1"/>
</dbReference>
<dbReference type="FunFam" id="3.40.50.300:FF:001091">
    <property type="entry name" value="Probable disease resistance protein At1g61300"/>
    <property type="match status" value="1"/>
</dbReference>
<evidence type="ECO:0000256" key="1">
    <source>
        <dbReference type="ARBA" id="ARBA00008894"/>
    </source>
</evidence>
<feature type="domain" description="Disease resistance protein winged helix" evidence="8">
    <location>
        <begin position="430"/>
        <end position="506"/>
    </location>
</feature>
<sequence length="912" mass="105064">MAEAVLSYVVKRVGDVLIDEAVFLHEVKDQVEWIMDELRAMECFLKDADARSKGDERVKNWVRDVREIAYRAEDLVESFVLDAQRRRLRLKGFIRTTVCCLPLRCDLIVLHQFGLEIEAIKVKIREIIDRRNTYGIQNLGGEARQVDEKVRERRRVVLHAANADLVGMDKEKNRILEHLLDESRKKRSVISIVGMGGLGKTTLAKRVFNEARAKFSHSMWIVVSQQYSAMDLLRDFLRQVTELGNEELDKMERARREEMLYQTIRMKKYLIVMDDLWDKEVWRILSPHLPDDENGSRVLITTRSIDVARAADPSTHLYELRFLTQEESWELLSKKAFPNLDDIETVCSESLREVGKQIARKCEGLPLALVVLGGLLSTKGPSLREWRRLAETIVWENIEDGRLCLDILGLSYADLPHHLRWCFLYFSSLPEDFEIEVDKLIRLWIAEGFVEQRERETLEETAEFYLEELARRCMVIVLKPEYDNHIFRHKAKCSQNCRIHDLLHDFTVAEAKEAGFLVCHRFPDNRDASRLDSSVRRLSLHGGGEGTVDYVSQLNSTRRVRTLLWFNAHWRQVISFPFPELKLLRVIDLEGARLAVLPEQVGNLIHLRFLGLRWTRIRSLPSSVGKLRHLQCLDLLFTPIETIPRAVWKIEALRHVHVPPEVEPEIIDAGLRNLQVLKVVRVGSWIDSCLRSLTSLRELQLTGIEGCHHRALSSSLPKLIRLKKLSLAGWSIPACLWTPSSFFSLEVLWLEGTVARPQQSSSAGDQWPPNLMEISLIGTRLGQNLIGALENLPELTYLLLGSQSYRGNEIICSPGGFSKLQCLVLYSLEELERWVAEAGATPRLRSMKIYSCMKLAMPEGLQYMTALKDLTLWDMPLEFCSRARKEGEDWHKIRHIPSITISVFGESSSRNF</sequence>
<evidence type="ECO:0000256" key="2">
    <source>
        <dbReference type="ARBA" id="ARBA00022614"/>
    </source>
</evidence>
<dbReference type="FunFam" id="1.10.10.10:FF:000322">
    <property type="entry name" value="Probable disease resistance protein At1g63360"/>
    <property type="match status" value="1"/>
</dbReference>
<keyword evidence="5" id="KW-0611">Plant defense</keyword>
<dbReference type="InterPro" id="IPR036388">
    <property type="entry name" value="WH-like_DNA-bd_sf"/>
</dbReference>
<dbReference type="InterPro" id="IPR055414">
    <property type="entry name" value="LRR_R13L4/SHOC2-like"/>
</dbReference>
<evidence type="ECO:0000259" key="9">
    <source>
        <dbReference type="Pfam" id="PF23598"/>
    </source>
</evidence>
<gene>
    <name evidence="10" type="ORF">SI8410_14018539</name>
</gene>
<dbReference type="InterPro" id="IPR027417">
    <property type="entry name" value="P-loop_NTPase"/>
</dbReference>
<evidence type="ECO:0000313" key="10">
    <source>
        <dbReference type="EMBL" id="CAA7407861.1"/>
    </source>
</evidence>
<dbReference type="InterPro" id="IPR002182">
    <property type="entry name" value="NB-ARC"/>
</dbReference>
<dbReference type="GO" id="GO:0002758">
    <property type="term" value="P:innate immune response-activating signaling pathway"/>
    <property type="evidence" value="ECO:0007669"/>
    <property type="project" value="UniProtKB-ARBA"/>
</dbReference>
<feature type="domain" description="Disease resistance N-terminal" evidence="7">
    <location>
        <begin position="5"/>
        <end position="88"/>
    </location>
</feature>
<dbReference type="EMBL" id="LR746277">
    <property type="protein sequence ID" value="CAA7407861.1"/>
    <property type="molecule type" value="Genomic_DNA"/>
</dbReference>
<evidence type="ECO:0000259" key="6">
    <source>
        <dbReference type="Pfam" id="PF00931"/>
    </source>
</evidence>
<dbReference type="Pfam" id="PF23559">
    <property type="entry name" value="WHD_DRP"/>
    <property type="match status" value="1"/>
</dbReference>
<dbReference type="InterPro" id="IPR058922">
    <property type="entry name" value="WHD_DRP"/>
</dbReference>
<feature type="domain" description="Disease resistance R13L4/SHOC-2-like LRR" evidence="9">
    <location>
        <begin position="560"/>
        <end position="871"/>
    </location>
</feature>
<dbReference type="GO" id="GO:0009626">
    <property type="term" value="P:plant-type hypersensitive response"/>
    <property type="evidence" value="ECO:0007669"/>
    <property type="project" value="UniProtKB-ARBA"/>
</dbReference>
<dbReference type="Gene3D" id="3.40.50.300">
    <property type="entry name" value="P-loop containing nucleotide triphosphate hydrolases"/>
    <property type="match status" value="1"/>
</dbReference>
<protein>
    <submittedName>
        <fullName evidence="10">Uncharacterized protein</fullName>
    </submittedName>
</protein>
<dbReference type="Pfam" id="PF23598">
    <property type="entry name" value="LRR_14"/>
    <property type="match status" value="1"/>
</dbReference>
<dbReference type="InterPro" id="IPR041118">
    <property type="entry name" value="Rx_N"/>
</dbReference>
<proteinExistence type="inferred from homology"/>
<dbReference type="SUPFAM" id="SSF52058">
    <property type="entry name" value="L domain-like"/>
    <property type="match status" value="1"/>
</dbReference>
<dbReference type="Gene3D" id="1.10.10.10">
    <property type="entry name" value="Winged helix-like DNA-binding domain superfamily/Winged helix DNA-binding domain"/>
    <property type="match status" value="1"/>
</dbReference>
<dbReference type="InterPro" id="IPR044974">
    <property type="entry name" value="Disease_R_plants"/>
</dbReference>
<evidence type="ECO:0000313" key="11">
    <source>
        <dbReference type="Proteomes" id="UP000663760"/>
    </source>
</evidence>
<dbReference type="InterPro" id="IPR038005">
    <property type="entry name" value="RX-like_CC"/>
</dbReference>
<dbReference type="AlphaFoldDB" id="A0A7I8LCZ3"/>
<dbReference type="PRINTS" id="PR00364">
    <property type="entry name" value="DISEASERSIST"/>
</dbReference>